<dbReference type="Proteomes" id="UP000463138">
    <property type="component" value="Unassembled WGS sequence"/>
</dbReference>
<keyword evidence="2" id="KW-1185">Reference proteome</keyword>
<dbReference type="RefSeq" id="WP_149332101.1">
    <property type="nucleotide sequence ID" value="NZ_QOVF01000002.1"/>
</dbReference>
<organism evidence="1 2">
    <name type="scientific">Halopseudomonas laoshanensis</name>
    <dbReference type="NCBI Taxonomy" id="2268758"/>
    <lineage>
        <taxon>Bacteria</taxon>
        <taxon>Pseudomonadati</taxon>
        <taxon>Pseudomonadota</taxon>
        <taxon>Gammaproteobacteria</taxon>
        <taxon>Pseudomonadales</taxon>
        <taxon>Pseudomonadaceae</taxon>
        <taxon>Halopseudomonas</taxon>
    </lineage>
</organism>
<dbReference type="OrthoDB" id="6891537at2"/>
<dbReference type="AlphaFoldDB" id="A0A7V7GTJ2"/>
<dbReference type="EMBL" id="QOVF01000002">
    <property type="protein sequence ID" value="KAA0694703.1"/>
    <property type="molecule type" value="Genomic_DNA"/>
</dbReference>
<sequence length="126" mass="14289">MNPDLGTVYQQSIAAENEVEFLQIRFSDIDFVSHELCTTLFEVPWGEDQELHALSLDFDQDMLLQILARLEPEAQQQFVAQVNGQQPPFHVSLPEAVLVERVTCVLGEEQEVEGEVFTPFVIQAID</sequence>
<name>A0A7V7GTJ2_9GAMM</name>
<evidence type="ECO:0000313" key="2">
    <source>
        <dbReference type="Proteomes" id="UP000463138"/>
    </source>
</evidence>
<proteinExistence type="predicted"/>
<protein>
    <submittedName>
        <fullName evidence="1">Uncharacterized protein</fullName>
    </submittedName>
</protein>
<accession>A0A7V7GTJ2</accession>
<evidence type="ECO:0000313" key="1">
    <source>
        <dbReference type="EMBL" id="KAA0694703.1"/>
    </source>
</evidence>
<comment type="caution">
    <text evidence="1">The sequence shown here is derived from an EMBL/GenBank/DDBJ whole genome shotgun (WGS) entry which is preliminary data.</text>
</comment>
<gene>
    <name evidence="1" type="ORF">DT594_07380</name>
</gene>
<reference evidence="1 2" key="1">
    <citation type="submission" date="2018-07" db="EMBL/GenBank/DDBJ databases">
        <title>Pseudomonas laoshanensis sp. nov., isolated from soil.</title>
        <authorList>
            <person name="Sun J."/>
            <person name="Yu L."/>
            <person name="Wang M."/>
            <person name="Zhang C."/>
        </authorList>
    </citation>
    <scope>NUCLEOTIDE SEQUENCE [LARGE SCALE GENOMIC DNA]</scope>
    <source>
        <strain evidence="1 2">Y22</strain>
    </source>
</reference>